<dbReference type="SMART" id="SM01192">
    <property type="entry name" value="Enolase_C"/>
    <property type="match status" value="1"/>
</dbReference>
<protein>
    <recommendedName>
        <fullName evidence="4">Enolase</fullName>
        <ecNumber evidence="3">4.2.1.11</ecNumber>
    </recommendedName>
</protein>
<reference evidence="12" key="1">
    <citation type="journal article" date="2023" name="Antonie Van Leeuwenhoek">
        <title>Mesoterricola silvestris gen. nov., sp. nov., Mesoterricola sediminis sp. nov., Geothrix oryzae sp. nov., Geothrix edaphica sp. nov., Geothrix rubra sp. nov., and Geothrix limicola sp. nov., six novel members of Acidobacteriota isolated from soils.</title>
        <authorList>
            <person name="Itoh H."/>
            <person name="Sugisawa Y."/>
            <person name="Mise K."/>
            <person name="Xu Z."/>
            <person name="Kuniyasu M."/>
            <person name="Ushijima N."/>
            <person name="Kawano K."/>
            <person name="Kobayashi E."/>
            <person name="Shiratori Y."/>
            <person name="Masuda Y."/>
            <person name="Senoo K."/>
        </authorList>
    </citation>
    <scope>NUCLEOTIDE SEQUENCE</scope>
    <source>
        <strain evidence="12">Red802</strain>
    </source>
</reference>
<dbReference type="PANTHER" id="PTHR11902">
    <property type="entry name" value="ENOLASE"/>
    <property type="match status" value="1"/>
</dbReference>
<dbReference type="InterPro" id="IPR020811">
    <property type="entry name" value="Enolase_N"/>
</dbReference>
<proteinExistence type="inferred from homology"/>
<evidence type="ECO:0000256" key="3">
    <source>
        <dbReference type="ARBA" id="ARBA00012058"/>
    </source>
</evidence>
<evidence type="ECO:0000256" key="1">
    <source>
        <dbReference type="ARBA" id="ARBA00005031"/>
    </source>
</evidence>
<sequence length="396" mass="44068">MPAITSITHRRVLNSHVDFTTEFLVTLEDGSVGRGASPKGETISIYEDQNRPISPDVIIRQLETDGCFRRPLDQQALDAYLAERFDQFGRNNAFSLSLAFYKATEATQSPFALFARPAGPLQPPRLCLNILNGGWHAYTNPVLSDFSEFMLVARESDPATVIASHQTIQKAVKERLRSLESTVISGNRVHRFPVADNRAVIEFLLSIRDSLGLAGQFDLMIDASASDLWKDDRYRLAITDGSAHTSESFRDYWQGLIRDYGLMYLEDPFHENDEAVWRDLTAAQTSCRIIGDNFYSSDAARITRGAAEGFTHGVIVKPNQAGSVTAVRQAIEAAQRHGQIPITSHRSISTEETFLSLLTCMYGVPYIKIGPLETDYSSVVRLNEIIRLTTEAAGSR</sequence>
<dbReference type="EMBL" id="BSDC01000001">
    <property type="protein sequence ID" value="GLH66275.1"/>
    <property type="molecule type" value="Genomic_DNA"/>
</dbReference>
<keyword evidence="8" id="KW-0456">Lyase</keyword>
<dbReference type="Pfam" id="PF00113">
    <property type="entry name" value="Enolase_C"/>
    <property type="match status" value="1"/>
</dbReference>
<dbReference type="Gene3D" id="3.20.20.120">
    <property type="entry name" value="Enolase-like C-terminal domain"/>
    <property type="match status" value="1"/>
</dbReference>
<evidence type="ECO:0000313" key="13">
    <source>
        <dbReference type="Proteomes" id="UP001165044"/>
    </source>
</evidence>
<keyword evidence="6" id="KW-0460">Magnesium</keyword>
<keyword evidence="13" id="KW-1185">Reference proteome</keyword>
<dbReference type="SUPFAM" id="SSF51604">
    <property type="entry name" value="Enolase C-terminal domain-like"/>
    <property type="match status" value="1"/>
</dbReference>
<evidence type="ECO:0000313" key="12">
    <source>
        <dbReference type="EMBL" id="GLH66275.1"/>
    </source>
</evidence>
<dbReference type="InterPro" id="IPR029017">
    <property type="entry name" value="Enolase-like_N"/>
</dbReference>
<dbReference type="PRINTS" id="PR00148">
    <property type="entry name" value="ENOLASE"/>
</dbReference>
<evidence type="ECO:0000256" key="2">
    <source>
        <dbReference type="ARBA" id="ARBA00009604"/>
    </source>
</evidence>
<dbReference type="Proteomes" id="UP001165044">
    <property type="component" value="Unassembled WGS sequence"/>
</dbReference>
<evidence type="ECO:0000259" key="10">
    <source>
        <dbReference type="SMART" id="SM01192"/>
    </source>
</evidence>
<accession>A0ABQ5PW07</accession>
<comment type="caution">
    <text evidence="12">The sequence shown here is derived from an EMBL/GenBank/DDBJ whole genome shotgun (WGS) entry which is preliminary data.</text>
</comment>
<dbReference type="InterPro" id="IPR036849">
    <property type="entry name" value="Enolase-like_C_sf"/>
</dbReference>
<evidence type="ECO:0000256" key="7">
    <source>
        <dbReference type="ARBA" id="ARBA00023152"/>
    </source>
</evidence>
<evidence type="ECO:0000256" key="6">
    <source>
        <dbReference type="ARBA" id="ARBA00022842"/>
    </source>
</evidence>
<dbReference type="PIRSF" id="PIRSF001400">
    <property type="entry name" value="Enolase"/>
    <property type="match status" value="1"/>
</dbReference>
<feature type="domain" description="Enolase C-terminal TIM barrel" evidence="10">
    <location>
        <begin position="120"/>
        <end position="396"/>
    </location>
</feature>
<evidence type="ECO:0000256" key="5">
    <source>
        <dbReference type="ARBA" id="ARBA00022525"/>
    </source>
</evidence>
<evidence type="ECO:0000259" key="11">
    <source>
        <dbReference type="SMART" id="SM01193"/>
    </source>
</evidence>
<gene>
    <name evidence="12" type="ORF">GETHED_06390</name>
</gene>
<name>A0ABQ5PW07_9BACT</name>
<dbReference type="PANTHER" id="PTHR11902:SF1">
    <property type="entry name" value="ENOLASE"/>
    <property type="match status" value="1"/>
</dbReference>
<dbReference type="SMART" id="SM01193">
    <property type="entry name" value="Enolase_N"/>
    <property type="match status" value="1"/>
</dbReference>
<dbReference type="SUPFAM" id="SSF54826">
    <property type="entry name" value="Enolase N-terminal domain-like"/>
    <property type="match status" value="1"/>
</dbReference>
<evidence type="ECO:0000256" key="9">
    <source>
        <dbReference type="ARBA" id="ARBA00045763"/>
    </source>
</evidence>
<feature type="domain" description="Enolase N-terminal" evidence="11">
    <location>
        <begin position="4"/>
        <end position="114"/>
    </location>
</feature>
<comment type="similarity">
    <text evidence="2">Belongs to the enolase family.</text>
</comment>
<comment type="function">
    <text evidence="9">Catalyzes the reversible conversion of 2-phosphoglycerate (2-PG) into phosphoenolpyruvate (PEP). It is essential for the degradation of carbohydrates via glycolysis.</text>
</comment>
<organism evidence="12 13">
    <name type="scientific">Geothrix edaphica</name>
    <dbReference type="NCBI Taxonomy" id="2927976"/>
    <lineage>
        <taxon>Bacteria</taxon>
        <taxon>Pseudomonadati</taxon>
        <taxon>Acidobacteriota</taxon>
        <taxon>Holophagae</taxon>
        <taxon>Holophagales</taxon>
        <taxon>Holophagaceae</taxon>
        <taxon>Geothrix</taxon>
    </lineage>
</organism>
<dbReference type="InterPro" id="IPR000941">
    <property type="entry name" value="Enolase"/>
</dbReference>
<keyword evidence="5" id="KW-0964">Secreted</keyword>
<dbReference type="InterPro" id="IPR020810">
    <property type="entry name" value="Enolase_C"/>
</dbReference>
<dbReference type="RefSeq" id="WP_285606352.1">
    <property type="nucleotide sequence ID" value="NZ_BSDC01000001.1"/>
</dbReference>
<evidence type="ECO:0000256" key="4">
    <source>
        <dbReference type="ARBA" id="ARBA00017068"/>
    </source>
</evidence>
<dbReference type="EC" id="4.2.1.11" evidence="3"/>
<keyword evidence="7" id="KW-0324">Glycolysis</keyword>
<comment type="pathway">
    <text evidence="1">Carbohydrate degradation; glycolysis; pyruvate from D-glyceraldehyde 3-phosphate: step 4/5.</text>
</comment>
<evidence type="ECO:0000256" key="8">
    <source>
        <dbReference type="ARBA" id="ARBA00023239"/>
    </source>
</evidence>